<feature type="transmembrane region" description="Helical" evidence="1">
    <location>
        <begin position="95"/>
        <end position="114"/>
    </location>
</feature>
<dbReference type="AlphaFoldDB" id="A0A062VDQ9"/>
<keyword evidence="3" id="KW-1185">Reference proteome</keyword>
<gene>
    <name evidence="2" type="ORF">HPO_14541</name>
</gene>
<dbReference type="RefSeq" id="WP_035600275.1">
    <property type="nucleotide sequence ID" value="NZ_ARYM01000018.1"/>
</dbReference>
<dbReference type="STRING" id="1280954.HPO_14541"/>
<feature type="transmembrane region" description="Helical" evidence="1">
    <location>
        <begin position="61"/>
        <end position="83"/>
    </location>
</feature>
<dbReference type="EMBL" id="ARYM01000018">
    <property type="protein sequence ID" value="KCZ97566.1"/>
    <property type="molecule type" value="Genomic_DNA"/>
</dbReference>
<evidence type="ECO:0008006" key="4">
    <source>
        <dbReference type="Google" id="ProtNLM"/>
    </source>
</evidence>
<evidence type="ECO:0000313" key="2">
    <source>
        <dbReference type="EMBL" id="KCZ97566.1"/>
    </source>
</evidence>
<proteinExistence type="predicted"/>
<comment type="caution">
    <text evidence="2">The sequence shown here is derived from an EMBL/GenBank/DDBJ whole genome shotgun (WGS) entry which is preliminary data.</text>
</comment>
<evidence type="ECO:0000313" key="3">
    <source>
        <dbReference type="Proteomes" id="UP000027100"/>
    </source>
</evidence>
<protein>
    <recommendedName>
        <fullName evidence="4">Transmembrane protein</fullName>
    </recommendedName>
</protein>
<organism evidence="2 3">
    <name type="scientific">Hyphomonas polymorpha PS728</name>
    <dbReference type="NCBI Taxonomy" id="1280954"/>
    <lineage>
        <taxon>Bacteria</taxon>
        <taxon>Pseudomonadati</taxon>
        <taxon>Pseudomonadota</taxon>
        <taxon>Alphaproteobacteria</taxon>
        <taxon>Hyphomonadales</taxon>
        <taxon>Hyphomonadaceae</taxon>
        <taxon>Hyphomonas</taxon>
    </lineage>
</organism>
<keyword evidence="1" id="KW-1133">Transmembrane helix</keyword>
<keyword evidence="1" id="KW-0472">Membrane</keyword>
<dbReference type="PATRIC" id="fig|1280954.3.peg.2945"/>
<name>A0A062VDQ9_9PROT</name>
<feature type="transmembrane region" description="Helical" evidence="1">
    <location>
        <begin position="7"/>
        <end position="25"/>
    </location>
</feature>
<dbReference type="OrthoDB" id="8481428at2"/>
<feature type="transmembrane region" description="Helical" evidence="1">
    <location>
        <begin position="31"/>
        <end position="49"/>
    </location>
</feature>
<accession>A0A062VDQ9</accession>
<evidence type="ECO:0000256" key="1">
    <source>
        <dbReference type="SAM" id="Phobius"/>
    </source>
</evidence>
<reference evidence="2 3" key="1">
    <citation type="journal article" date="2014" name="Antonie Van Leeuwenhoek">
        <title>Hyphomonas beringensis sp. nov. and Hyphomonas chukchiensis sp. nov., isolated from surface seawater of the Bering Sea and Chukchi Sea.</title>
        <authorList>
            <person name="Li C."/>
            <person name="Lai Q."/>
            <person name="Li G."/>
            <person name="Dong C."/>
            <person name="Wang J."/>
            <person name="Liao Y."/>
            <person name="Shao Z."/>
        </authorList>
    </citation>
    <scope>NUCLEOTIDE SEQUENCE [LARGE SCALE GENOMIC DNA]</scope>
    <source>
        <strain evidence="2 3">PS728</strain>
    </source>
</reference>
<keyword evidence="1" id="KW-0812">Transmembrane</keyword>
<sequence length="119" mass="13341">MIRRSAYIAIVFGLFLTIFEVVRNWGHWLPWPFWLVSFITAGALIWGAIRTLYQGSSRMLSAAWGVTVGIFWMSYFTHVQVLVEGVGVHKGEGPMTLVMGLMLIVAIAGLLLSLTRRTI</sequence>
<dbReference type="Proteomes" id="UP000027100">
    <property type="component" value="Unassembled WGS sequence"/>
</dbReference>